<reference evidence="9" key="1">
    <citation type="journal article" date="2023" name="Mol. Phylogenet. Evol.">
        <title>Genome-scale phylogeny and comparative genomics of the fungal order Sordariales.</title>
        <authorList>
            <person name="Hensen N."/>
            <person name="Bonometti L."/>
            <person name="Westerberg I."/>
            <person name="Brannstrom I.O."/>
            <person name="Guillou S."/>
            <person name="Cros-Aarteil S."/>
            <person name="Calhoun S."/>
            <person name="Haridas S."/>
            <person name="Kuo A."/>
            <person name="Mondo S."/>
            <person name="Pangilinan J."/>
            <person name="Riley R."/>
            <person name="LaButti K."/>
            <person name="Andreopoulos B."/>
            <person name="Lipzen A."/>
            <person name="Chen C."/>
            <person name="Yan M."/>
            <person name="Daum C."/>
            <person name="Ng V."/>
            <person name="Clum A."/>
            <person name="Steindorff A."/>
            <person name="Ohm R.A."/>
            <person name="Martin F."/>
            <person name="Silar P."/>
            <person name="Natvig D.O."/>
            <person name="Lalanne C."/>
            <person name="Gautier V."/>
            <person name="Ament-Velasquez S.L."/>
            <person name="Kruys A."/>
            <person name="Hutchinson M.I."/>
            <person name="Powell A.J."/>
            <person name="Barry K."/>
            <person name="Miller A.N."/>
            <person name="Grigoriev I.V."/>
            <person name="Debuchy R."/>
            <person name="Gladieux P."/>
            <person name="Hiltunen Thoren M."/>
            <person name="Johannesson H."/>
        </authorList>
    </citation>
    <scope>NUCLEOTIDE SEQUENCE</scope>
    <source>
        <strain evidence="9">PSN293</strain>
    </source>
</reference>
<dbReference type="Proteomes" id="UP001301769">
    <property type="component" value="Unassembled WGS sequence"/>
</dbReference>
<evidence type="ECO:0000256" key="5">
    <source>
        <dbReference type="SAM" id="MobiDB-lite"/>
    </source>
</evidence>
<keyword evidence="10" id="KW-1185">Reference proteome</keyword>
<name>A0AAN6YHP4_9PEZI</name>
<feature type="transmembrane region" description="Helical" evidence="6">
    <location>
        <begin position="441"/>
        <end position="462"/>
    </location>
</feature>
<feature type="transmembrane region" description="Helical" evidence="6">
    <location>
        <begin position="162"/>
        <end position="186"/>
    </location>
</feature>
<evidence type="ECO:0000256" key="1">
    <source>
        <dbReference type="ARBA" id="ARBA00004141"/>
    </source>
</evidence>
<dbReference type="InterPro" id="IPR022535">
    <property type="entry name" value="Golgi_pH-regulator_cons_dom"/>
</dbReference>
<dbReference type="Pfam" id="PF12430">
    <property type="entry name" value="ABA_GPCR"/>
    <property type="match status" value="1"/>
</dbReference>
<proteinExistence type="predicted"/>
<dbReference type="PANTHER" id="PTHR15948:SF0">
    <property type="entry name" value="GOLGI PH REGULATOR A-RELATED"/>
    <property type="match status" value="1"/>
</dbReference>
<dbReference type="Pfam" id="PF12537">
    <property type="entry name" value="GPHR_N"/>
    <property type="match status" value="1"/>
</dbReference>
<keyword evidence="4 6" id="KW-0472">Membrane</keyword>
<feature type="transmembrane region" description="Helical" evidence="6">
    <location>
        <begin position="122"/>
        <end position="142"/>
    </location>
</feature>
<keyword evidence="9" id="KW-0675">Receptor</keyword>
<dbReference type="InterPro" id="IPR015672">
    <property type="entry name" value="GPHR/GTG"/>
</dbReference>
<evidence type="ECO:0000259" key="7">
    <source>
        <dbReference type="Pfam" id="PF12430"/>
    </source>
</evidence>
<feature type="region of interest" description="Disordered" evidence="5">
    <location>
        <begin position="1"/>
        <end position="33"/>
    </location>
</feature>
<dbReference type="PANTHER" id="PTHR15948">
    <property type="entry name" value="G-PROTEIN COUPLED RECEPTOR 89-RELATED"/>
    <property type="match status" value="1"/>
</dbReference>
<feature type="transmembrane region" description="Helical" evidence="6">
    <location>
        <begin position="505"/>
        <end position="526"/>
    </location>
</feature>
<comment type="caution">
    <text evidence="9">The sequence shown here is derived from an EMBL/GenBank/DDBJ whole genome shotgun (WGS) entry which is preliminary data.</text>
</comment>
<accession>A0AAN6YHP4</accession>
<feature type="domain" description="Abscisic acid G-protein coupled receptor-like" evidence="7">
    <location>
        <begin position="437"/>
        <end position="615"/>
    </location>
</feature>
<dbReference type="AlphaFoldDB" id="A0AAN6YHP4"/>
<keyword evidence="3 6" id="KW-1133">Transmembrane helix</keyword>
<dbReference type="GO" id="GO:0016020">
    <property type="term" value="C:membrane"/>
    <property type="evidence" value="ECO:0007669"/>
    <property type="project" value="UniProtKB-SubCell"/>
</dbReference>
<protein>
    <submittedName>
        <fullName evidence="9">Abscisic acid G-protein coupled receptor-domain-containing protein</fullName>
    </submittedName>
</protein>
<gene>
    <name evidence="9" type="ORF">QBC37DRAFT_24433</name>
</gene>
<organism evidence="9 10">
    <name type="scientific">Rhypophila decipiens</name>
    <dbReference type="NCBI Taxonomy" id="261697"/>
    <lineage>
        <taxon>Eukaryota</taxon>
        <taxon>Fungi</taxon>
        <taxon>Dikarya</taxon>
        <taxon>Ascomycota</taxon>
        <taxon>Pezizomycotina</taxon>
        <taxon>Sordariomycetes</taxon>
        <taxon>Sordariomycetidae</taxon>
        <taxon>Sordariales</taxon>
        <taxon>Naviculisporaceae</taxon>
        <taxon>Rhypophila</taxon>
    </lineage>
</organism>
<keyword evidence="2 6" id="KW-0812">Transmembrane</keyword>
<comment type="subcellular location">
    <subcellularLocation>
        <location evidence="1">Membrane</location>
        <topology evidence="1">Multi-pass membrane protein</topology>
    </subcellularLocation>
</comment>
<evidence type="ECO:0000256" key="6">
    <source>
        <dbReference type="SAM" id="Phobius"/>
    </source>
</evidence>
<evidence type="ECO:0000256" key="2">
    <source>
        <dbReference type="ARBA" id="ARBA00022692"/>
    </source>
</evidence>
<feature type="transmembrane region" description="Helical" evidence="6">
    <location>
        <begin position="293"/>
        <end position="317"/>
    </location>
</feature>
<evidence type="ECO:0000313" key="10">
    <source>
        <dbReference type="Proteomes" id="UP001301769"/>
    </source>
</evidence>
<feature type="transmembrane region" description="Helical" evidence="6">
    <location>
        <begin position="547"/>
        <end position="566"/>
    </location>
</feature>
<evidence type="ECO:0000259" key="8">
    <source>
        <dbReference type="Pfam" id="PF12537"/>
    </source>
</evidence>
<dbReference type="EMBL" id="MU858056">
    <property type="protein sequence ID" value="KAK4217880.1"/>
    <property type="molecule type" value="Genomic_DNA"/>
</dbReference>
<evidence type="ECO:0000256" key="4">
    <source>
        <dbReference type="ARBA" id="ARBA00023136"/>
    </source>
</evidence>
<feature type="transmembrane region" description="Helical" evidence="6">
    <location>
        <begin position="198"/>
        <end position="217"/>
    </location>
</feature>
<evidence type="ECO:0000313" key="9">
    <source>
        <dbReference type="EMBL" id="KAK4217880.1"/>
    </source>
</evidence>
<dbReference type="InterPro" id="IPR025969">
    <property type="entry name" value="ABA_GPCR_dom"/>
</dbReference>
<feature type="domain" description="Golgi pH regulator conserved" evidence="8">
    <location>
        <begin position="285"/>
        <end position="354"/>
    </location>
</feature>
<sequence>MPFLPPSADSSTKCAEGGGGDGDSCIASPPPPAGQPTTLGTLFSLSPFIATFFLVSLIITRRIFPHLSRIQQNARSGNHEGRIDDGEDHILPASAPLSLRQAHAAHAASTTTAKRKERMASWTFAATVGLTAVLGELILAEISGLLSPHARGVALGFTVPTLVGLLVVVIPFLEIWSVVGGLLSNSSGRGKGRVPKRLVWLVQIVVFGLWLCVFWYVGRAVPPAGVDERDYYLYAYANVHVDASLDAGGTGATEEGGFDSTAMTVGRAESRQESVGEVVLGGGSLSRACLERIGVIGILLMALLSGFASVSTPWHMFSDGKAYKRRPITEADILRKQAGLDAASELLLTKKHRLKSLQRKVAVLAETGRASQDGKQSSGGGLVGKMLGSLKEMATGGDRDAAEIKSLQLEISGLETMEANLASSLTFLRRRKAEHARDGTVLGRVLAVPGFLFSIYCIYRILATALTTMRRMYYPTASFSSSDPINRFLGLLAKHWDPKLDQMAWARQISFLLSGVILAASANSVLQTFQIFAKWAPGLLYQARANLALLLGQIAATYVISAALLMRSNLPREVGRSVGDALESALEPGFVDRWFEGWFLTASVATGAGIWVGRKLVGPGGGEWDYWDDYTYELGEEEMGAKRS</sequence>
<reference evidence="9" key="2">
    <citation type="submission" date="2023-05" db="EMBL/GenBank/DDBJ databases">
        <authorList>
            <consortium name="Lawrence Berkeley National Laboratory"/>
            <person name="Steindorff A."/>
            <person name="Hensen N."/>
            <person name="Bonometti L."/>
            <person name="Westerberg I."/>
            <person name="Brannstrom I.O."/>
            <person name="Guillou S."/>
            <person name="Cros-Aarteil S."/>
            <person name="Calhoun S."/>
            <person name="Haridas S."/>
            <person name="Kuo A."/>
            <person name="Mondo S."/>
            <person name="Pangilinan J."/>
            <person name="Riley R."/>
            <person name="Labutti K."/>
            <person name="Andreopoulos B."/>
            <person name="Lipzen A."/>
            <person name="Chen C."/>
            <person name="Yanf M."/>
            <person name="Daum C."/>
            <person name="Ng V."/>
            <person name="Clum A."/>
            <person name="Ohm R."/>
            <person name="Martin F."/>
            <person name="Silar P."/>
            <person name="Natvig D."/>
            <person name="Lalanne C."/>
            <person name="Gautier V."/>
            <person name="Ament-Velasquez S.L."/>
            <person name="Kruys A."/>
            <person name="Hutchinson M.I."/>
            <person name="Powell A.J."/>
            <person name="Barry K."/>
            <person name="Miller A.N."/>
            <person name="Grigoriev I.V."/>
            <person name="Debuchy R."/>
            <person name="Gladieux P."/>
            <person name="Thoren M.H."/>
            <person name="Johannesson H."/>
        </authorList>
    </citation>
    <scope>NUCLEOTIDE SEQUENCE</scope>
    <source>
        <strain evidence="9">PSN293</strain>
    </source>
</reference>
<feature type="transmembrane region" description="Helical" evidence="6">
    <location>
        <begin position="39"/>
        <end position="59"/>
    </location>
</feature>
<evidence type="ECO:0000256" key="3">
    <source>
        <dbReference type="ARBA" id="ARBA00022989"/>
    </source>
</evidence>